<comment type="pathway">
    <text evidence="1 8">Cofactor biosynthesis; adenosylcobalamin biosynthesis; adenosylcobalamin from cob(II)yrinate a,c-diamide: step 2/7.</text>
</comment>
<dbReference type="Pfam" id="PF02572">
    <property type="entry name" value="CobA_CobO_BtuR"/>
    <property type="match status" value="1"/>
</dbReference>
<gene>
    <name evidence="10" type="primary">cobO</name>
    <name evidence="10" type="ORF">RPMA_21090</name>
</gene>
<organism evidence="10 11">
    <name type="scientific">Tardiphaga alba</name>
    <dbReference type="NCBI Taxonomy" id="340268"/>
    <lineage>
        <taxon>Bacteria</taxon>
        <taxon>Pseudomonadati</taxon>
        <taxon>Pseudomonadota</taxon>
        <taxon>Alphaproteobacteria</taxon>
        <taxon>Hyphomicrobiales</taxon>
        <taxon>Nitrobacteraceae</taxon>
        <taxon>Tardiphaga</taxon>
    </lineage>
</organism>
<evidence type="ECO:0000313" key="10">
    <source>
        <dbReference type="EMBL" id="QUS41059.1"/>
    </source>
</evidence>
<dbReference type="NCBIfam" id="NF004637">
    <property type="entry name" value="PRK05986.1"/>
    <property type="match status" value="1"/>
</dbReference>
<protein>
    <recommendedName>
        <fullName evidence="3 8">Corrinoid adenosyltransferase</fullName>
        <ecNumber evidence="3 8">2.5.1.17</ecNumber>
    </recommendedName>
    <alternativeName>
        <fullName evidence="8">Cob(II)alamin adenosyltransferase</fullName>
    </alternativeName>
    <alternativeName>
        <fullName evidence="8">Cob(II)yrinic acid a,c-diamide adenosyltransferase</fullName>
    </alternativeName>
</protein>
<evidence type="ECO:0000256" key="7">
    <source>
        <dbReference type="ARBA" id="ARBA00048692"/>
    </source>
</evidence>
<comment type="function">
    <text evidence="5 8">Required for both de novo synthesis of the corrin ring for the assimilation of exogenous corrinoids. Participates in the adenosylation of a variety of incomplete and complete corrinoids.</text>
</comment>
<dbReference type="InterPro" id="IPR027417">
    <property type="entry name" value="P-loop_NTPase"/>
</dbReference>
<dbReference type="EC" id="2.5.1.17" evidence="3 8"/>
<evidence type="ECO:0000256" key="5">
    <source>
        <dbReference type="ARBA" id="ARBA00024929"/>
    </source>
</evidence>
<keyword evidence="4 8" id="KW-0627">Porphyrin biosynthesis</keyword>
<evidence type="ECO:0000256" key="4">
    <source>
        <dbReference type="ARBA" id="ARBA00023244"/>
    </source>
</evidence>
<keyword evidence="8" id="KW-0169">Cobalamin biosynthesis</keyword>
<dbReference type="CDD" id="cd00561">
    <property type="entry name" value="CobA_ACA"/>
    <property type="match status" value="1"/>
</dbReference>
<sequence>MSDSAADNAAENLRHKDKAAKHKAAKDKIMATKVGEKGLLIVHTGTGKGKTSAALGMVFRHIGHEMPVGVVQFTKSPSWDTGEARVLAKFPELVTLHIMGEGFTWETQDRERDIAAATAGWERAKELIRDDRHRMVLLDELNIVLRYDYLDLNEVLTFLREEKPADKHVVITGRNAKPELIEMADLVTEMTLVKHPFRAGIRGQKGVEF</sequence>
<dbReference type="PIRSF" id="PIRSF015617">
    <property type="entry name" value="Adensltrnsf_CobA"/>
    <property type="match status" value="1"/>
</dbReference>
<evidence type="ECO:0000256" key="8">
    <source>
        <dbReference type="PIRNR" id="PIRNR015617"/>
    </source>
</evidence>
<evidence type="ECO:0000256" key="3">
    <source>
        <dbReference type="ARBA" id="ARBA00012454"/>
    </source>
</evidence>
<evidence type="ECO:0000256" key="6">
    <source>
        <dbReference type="ARBA" id="ARBA00048555"/>
    </source>
</evidence>
<comment type="catalytic activity">
    <reaction evidence="7 8">
        <text>2 cob(II)alamin + reduced [electron-transfer flavoprotein] + 2 ATP = 2 adenosylcob(III)alamin + 2 triphosphate + oxidized [electron-transfer flavoprotein] + 3 H(+)</text>
        <dbReference type="Rhea" id="RHEA:28671"/>
        <dbReference type="Rhea" id="RHEA-COMP:10685"/>
        <dbReference type="Rhea" id="RHEA-COMP:10686"/>
        <dbReference type="ChEBI" id="CHEBI:15378"/>
        <dbReference type="ChEBI" id="CHEBI:16304"/>
        <dbReference type="ChEBI" id="CHEBI:18036"/>
        <dbReference type="ChEBI" id="CHEBI:18408"/>
        <dbReference type="ChEBI" id="CHEBI:30616"/>
        <dbReference type="ChEBI" id="CHEBI:57692"/>
        <dbReference type="ChEBI" id="CHEBI:58307"/>
        <dbReference type="EC" id="2.5.1.17"/>
    </reaction>
</comment>
<evidence type="ECO:0000256" key="1">
    <source>
        <dbReference type="ARBA" id="ARBA00005121"/>
    </source>
</evidence>
<dbReference type="SUPFAM" id="SSF52540">
    <property type="entry name" value="P-loop containing nucleoside triphosphate hydrolases"/>
    <property type="match status" value="1"/>
</dbReference>
<proteinExistence type="inferred from homology"/>
<dbReference type="Gene3D" id="3.40.50.300">
    <property type="entry name" value="P-loop containing nucleotide triphosphate hydrolases"/>
    <property type="match status" value="1"/>
</dbReference>
<dbReference type="NCBIfam" id="TIGR00708">
    <property type="entry name" value="cobA"/>
    <property type="match status" value="1"/>
</dbReference>
<keyword evidence="8" id="KW-0963">Cytoplasm</keyword>
<dbReference type="EMBL" id="CP036498">
    <property type="protein sequence ID" value="QUS41059.1"/>
    <property type="molecule type" value="Genomic_DNA"/>
</dbReference>
<dbReference type="Proteomes" id="UP000682843">
    <property type="component" value="Chromosome"/>
</dbReference>
<dbReference type="PANTHER" id="PTHR46638">
    <property type="entry name" value="CORRINOID ADENOSYLTRANSFERASE"/>
    <property type="match status" value="1"/>
</dbReference>
<keyword evidence="11" id="KW-1185">Reference proteome</keyword>
<dbReference type="InterPro" id="IPR003724">
    <property type="entry name" value="CblAdoTrfase_CobA"/>
</dbReference>
<keyword evidence="8" id="KW-0067">ATP-binding</keyword>
<dbReference type="RefSeq" id="WP_211909657.1">
    <property type="nucleotide sequence ID" value="NZ_CP036498.1"/>
</dbReference>
<feature type="compositionally biased region" description="Basic residues" evidence="9">
    <location>
        <begin position="15"/>
        <end position="25"/>
    </location>
</feature>
<evidence type="ECO:0000256" key="2">
    <source>
        <dbReference type="ARBA" id="ARBA00007487"/>
    </source>
</evidence>
<dbReference type="GO" id="GO:0008817">
    <property type="term" value="F:corrinoid adenosyltransferase activity"/>
    <property type="evidence" value="ECO:0007669"/>
    <property type="project" value="UniProtKB-EC"/>
</dbReference>
<feature type="region of interest" description="Disordered" evidence="9">
    <location>
        <begin position="1"/>
        <end position="25"/>
    </location>
</feature>
<comment type="subcellular location">
    <subcellularLocation>
        <location evidence="8">Cytoplasm</location>
    </subcellularLocation>
</comment>
<keyword evidence="8 10" id="KW-0808">Transferase</keyword>
<dbReference type="PANTHER" id="PTHR46638:SF1">
    <property type="entry name" value="CORRINOID ADENOSYLTRANSFERASE"/>
    <property type="match status" value="1"/>
</dbReference>
<comment type="catalytic activity">
    <reaction evidence="6 8">
        <text>2 cob(II)yrinate a,c diamide + reduced [electron-transfer flavoprotein] + 2 ATP = 2 adenosylcob(III)yrinate a,c-diamide + 2 triphosphate + oxidized [electron-transfer flavoprotein] + 3 H(+)</text>
        <dbReference type="Rhea" id="RHEA:11528"/>
        <dbReference type="Rhea" id="RHEA-COMP:10685"/>
        <dbReference type="Rhea" id="RHEA-COMP:10686"/>
        <dbReference type="ChEBI" id="CHEBI:15378"/>
        <dbReference type="ChEBI" id="CHEBI:18036"/>
        <dbReference type="ChEBI" id="CHEBI:30616"/>
        <dbReference type="ChEBI" id="CHEBI:57692"/>
        <dbReference type="ChEBI" id="CHEBI:58307"/>
        <dbReference type="ChEBI" id="CHEBI:58503"/>
        <dbReference type="ChEBI" id="CHEBI:58537"/>
        <dbReference type="EC" id="2.5.1.17"/>
    </reaction>
</comment>
<comment type="similarity">
    <text evidence="2 8">Belongs to the Cob(I)alamin adenosyltransferase family.</text>
</comment>
<evidence type="ECO:0000256" key="9">
    <source>
        <dbReference type="SAM" id="MobiDB-lite"/>
    </source>
</evidence>
<keyword evidence="8" id="KW-0547">Nucleotide-binding</keyword>
<name>A0ABX8AEK1_9BRAD</name>
<accession>A0ABX8AEK1</accession>
<reference evidence="10 11" key="1">
    <citation type="submission" date="2019-02" db="EMBL/GenBank/DDBJ databases">
        <title>Emended description of the genus Rhodopseudomonas and description of Rhodopseudomonas albus sp. nov., a non-phototrophic, heavy-metal-tolerant bacterium isolated from garden soil.</title>
        <authorList>
            <person name="Bao Z."/>
            <person name="Cao W.W."/>
            <person name="Sato Y."/>
            <person name="Nishizawa T."/>
            <person name="Zhao J."/>
            <person name="Guo Y."/>
            <person name="Ohta H."/>
        </authorList>
    </citation>
    <scope>NUCLEOTIDE SEQUENCE [LARGE SCALE GENOMIC DNA]</scope>
    <source>
        <strain evidence="10 11">SK50-23</strain>
    </source>
</reference>
<evidence type="ECO:0000313" key="11">
    <source>
        <dbReference type="Proteomes" id="UP000682843"/>
    </source>
</evidence>